<feature type="domain" description="Outer membrane protein beta-barrel" evidence="6">
    <location>
        <begin position="32"/>
        <end position="242"/>
    </location>
</feature>
<evidence type="ECO:0000256" key="3">
    <source>
        <dbReference type="ARBA" id="ARBA00023136"/>
    </source>
</evidence>
<keyword evidence="3" id="KW-0472">Membrane</keyword>
<comment type="similarity">
    <text evidence="4">Belongs to the Omp25/RopB family.</text>
</comment>
<evidence type="ECO:0000256" key="1">
    <source>
        <dbReference type="ARBA" id="ARBA00004370"/>
    </source>
</evidence>
<dbReference type="InterPro" id="IPR051692">
    <property type="entry name" value="OMP-like"/>
</dbReference>
<evidence type="ECO:0000313" key="7">
    <source>
        <dbReference type="EMBL" id="AWB49357.1"/>
    </source>
</evidence>
<evidence type="ECO:0000256" key="4">
    <source>
        <dbReference type="ARBA" id="ARBA00038306"/>
    </source>
</evidence>
<sequence length="272" mass="27764">MNMKCVPLVAITVLCAPMAMAGGPAAPAAESAVATSAPARAASPFDGAWAGISVGKGYSSIGVTAGIGPQEGIDAPFVGDLISLAYPDSGASGRTLGVEAGYGRSFGNGWYWGAQLDHTSTAIDANANLKLSIVNPIQGPNPYPPSGEADFGYRVGISSMTSALGRIGYQLNDHSMVYGLGGITAARGNASLEGLSTSQSGRSFTAAAVTLGMGIETLVGEKTSLKLEYRSSNFGDQTIESIDSTVPSVPLNFHATASTRADTIRVVLAHRF</sequence>
<dbReference type="PANTHER" id="PTHR34001">
    <property type="entry name" value="BLL7405 PROTEIN"/>
    <property type="match status" value="1"/>
</dbReference>
<dbReference type="Gene3D" id="2.40.160.20">
    <property type="match status" value="1"/>
</dbReference>
<dbReference type="AlphaFoldDB" id="A0A2S0UNH8"/>
<protein>
    <recommendedName>
        <fullName evidence="6">Outer membrane protein beta-barrel domain-containing protein</fullName>
    </recommendedName>
</protein>
<feature type="chain" id="PRO_5015707821" description="Outer membrane protein beta-barrel domain-containing protein" evidence="5">
    <location>
        <begin position="22"/>
        <end position="272"/>
    </location>
</feature>
<evidence type="ECO:0000259" key="6">
    <source>
        <dbReference type="Pfam" id="PF13505"/>
    </source>
</evidence>
<dbReference type="EMBL" id="CP028918">
    <property type="protein sequence ID" value="AWB49357.1"/>
    <property type="molecule type" value="Genomic_DNA"/>
</dbReference>
<keyword evidence="8" id="KW-1185">Reference proteome</keyword>
<evidence type="ECO:0000256" key="5">
    <source>
        <dbReference type="SAM" id="SignalP"/>
    </source>
</evidence>
<proteinExistence type="inferred from homology"/>
<dbReference type="GO" id="GO:0016020">
    <property type="term" value="C:membrane"/>
    <property type="evidence" value="ECO:0007669"/>
    <property type="project" value="UniProtKB-SubCell"/>
</dbReference>
<evidence type="ECO:0000313" key="8">
    <source>
        <dbReference type="Proteomes" id="UP000244496"/>
    </source>
</evidence>
<dbReference type="InterPro" id="IPR011250">
    <property type="entry name" value="OMP/PagP_B-barrel"/>
</dbReference>
<keyword evidence="2 5" id="KW-0732">Signal</keyword>
<dbReference type="KEGG" id="geh:HYN69_13370"/>
<dbReference type="OrthoDB" id="7863077at2"/>
<dbReference type="Proteomes" id="UP000244496">
    <property type="component" value="Chromosome"/>
</dbReference>
<dbReference type="PANTHER" id="PTHR34001:SF3">
    <property type="entry name" value="BLL7405 PROTEIN"/>
    <property type="match status" value="1"/>
</dbReference>
<dbReference type="SUPFAM" id="SSF56925">
    <property type="entry name" value="OMPA-like"/>
    <property type="match status" value="1"/>
</dbReference>
<reference evidence="7 8" key="1">
    <citation type="submission" date="2018-04" db="EMBL/GenBank/DDBJ databases">
        <title>Genome sequencing of Gemmobacter.</title>
        <authorList>
            <person name="Yi H."/>
            <person name="Baek M.-G."/>
        </authorList>
    </citation>
    <scope>NUCLEOTIDE SEQUENCE [LARGE SCALE GENOMIC DNA]</scope>
    <source>
        <strain evidence="7 8">HYN0069</strain>
    </source>
</reference>
<comment type="subcellular location">
    <subcellularLocation>
        <location evidence="1">Membrane</location>
    </subcellularLocation>
</comment>
<organism evidence="7 8">
    <name type="scientific">Paragemmobacter aquarius</name>
    <dbReference type="NCBI Taxonomy" id="2169400"/>
    <lineage>
        <taxon>Bacteria</taxon>
        <taxon>Pseudomonadati</taxon>
        <taxon>Pseudomonadota</taxon>
        <taxon>Alphaproteobacteria</taxon>
        <taxon>Rhodobacterales</taxon>
        <taxon>Paracoccaceae</taxon>
        <taxon>Paragemmobacter</taxon>
    </lineage>
</organism>
<feature type="signal peptide" evidence="5">
    <location>
        <begin position="1"/>
        <end position="21"/>
    </location>
</feature>
<name>A0A2S0UNH8_9RHOB</name>
<dbReference type="Pfam" id="PF13505">
    <property type="entry name" value="OMP_b-brl"/>
    <property type="match status" value="1"/>
</dbReference>
<gene>
    <name evidence="7" type="ORF">HYN69_13370</name>
</gene>
<dbReference type="InterPro" id="IPR027385">
    <property type="entry name" value="Beta-barrel_OMP"/>
</dbReference>
<evidence type="ECO:0000256" key="2">
    <source>
        <dbReference type="ARBA" id="ARBA00022729"/>
    </source>
</evidence>
<accession>A0A2S0UNH8</accession>